<dbReference type="GO" id="GO:0005829">
    <property type="term" value="C:cytosol"/>
    <property type="evidence" value="ECO:0007669"/>
    <property type="project" value="TreeGrafter"/>
</dbReference>
<dbReference type="RefSeq" id="WP_316560136.1">
    <property type="nucleotide sequence ID" value="NZ_CP131062.1"/>
</dbReference>
<accession>A0AA96ZYX1</accession>
<keyword evidence="3 7" id="KW-0418">Kinase</keyword>
<keyword evidence="1 7" id="KW-0808">Transferase</keyword>
<dbReference type="GeneID" id="85197253"/>
<dbReference type="Gene3D" id="3.40.225.10">
    <property type="entry name" value="Class II aldolase/adducin N-terminal domain"/>
    <property type="match status" value="1"/>
</dbReference>
<dbReference type="GO" id="GO:0008902">
    <property type="term" value="F:hydroxymethylpyrimidine kinase activity"/>
    <property type="evidence" value="ECO:0007669"/>
    <property type="project" value="TreeGrafter"/>
</dbReference>
<dbReference type="EMBL" id="CP131062">
    <property type="protein sequence ID" value="WNY28597.1"/>
    <property type="molecule type" value="Genomic_DNA"/>
</dbReference>
<reference evidence="7 8" key="1">
    <citation type="submission" date="2023-07" db="EMBL/GenBank/DDBJ databases">
        <title>Closed genome sequence of Methanimicrococcus sp. Es2.</title>
        <authorList>
            <person name="Protasov E."/>
            <person name="Platt K."/>
            <person name="Reeh H."/>
            <person name="Poehlein A."/>
            <person name="Daniel R."/>
            <person name="Brune A."/>
        </authorList>
    </citation>
    <scope>NUCLEOTIDE SEQUENCE [LARGE SCALE GENOMIC DNA]</scope>
    <source>
        <strain evidence="7 8">Es2</strain>
    </source>
</reference>
<dbReference type="NCBIfam" id="TIGR00097">
    <property type="entry name" value="HMP-P_kinase"/>
    <property type="match status" value="1"/>
</dbReference>
<keyword evidence="4" id="KW-0067">ATP-binding</keyword>
<dbReference type="GO" id="GO:0008478">
    <property type="term" value="F:pyridoxal kinase activity"/>
    <property type="evidence" value="ECO:0007669"/>
    <property type="project" value="UniProtKB-EC"/>
</dbReference>
<evidence type="ECO:0000256" key="2">
    <source>
        <dbReference type="ARBA" id="ARBA00022741"/>
    </source>
</evidence>
<dbReference type="GO" id="GO:0009228">
    <property type="term" value="P:thiamine biosynthetic process"/>
    <property type="evidence" value="ECO:0007669"/>
    <property type="project" value="InterPro"/>
</dbReference>
<evidence type="ECO:0000256" key="3">
    <source>
        <dbReference type="ARBA" id="ARBA00022777"/>
    </source>
</evidence>
<proteinExistence type="predicted"/>
<evidence type="ECO:0000313" key="8">
    <source>
        <dbReference type="Proteomes" id="UP001302662"/>
    </source>
</evidence>
<dbReference type="InterPro" id="IPR036409">
    <property type="entry name" value="Aldolase_II/adducin_N_sf"/>
</dbReference>
<name>A0AA96ZYX1_9EURY</name>
<dbReference type="InterPro" id="IPR019293">
    <property type="entry name" value="ThiN"/>
</dbReference>
<dbReference type="InterPro" id="IPR013749">
    <property type="entry name" value="PM/HMP-P_kinase-1"/>
</dbReference>
<dbReference type="CDD" id="cd01169">
    <property type="entry name" value="HMPP_kinase"/>
    <property type="match status" value="1"/>
</dbReference>
<dbReference type="Pfam" id="PF08543">
    <property type="entry name" value="Phos_pyr_kin"/>
    <property type="match status" value="1"/>
</dbReference>
<dbReference type="Pfam" id="PF10120">
    <property type="entry name" value="ThiN"/>
    <property type="match status" value="1"/>
</dbReference>
<dbReference type="SUPFAM" id="SSF53639">
    <property type="entry name" value="AraD/HMP-PK domain-like"/>
    <property type="match status" value="1"/>
</dbReference>
<dbReference type="Proteomes" id="UP001302662">
    <property type="component" value="Chromosome"/>
</dbReference>
<dbReference type="AlphaFoldDB" id="A0AA96ZYX1"/>
<dbReference type="GO" id="GO:0008972">
    <property type="term" value="F:phosphomethylpyrimidine kinase activity"/>
    <property type="evidence" value="ECO:0007669"/>
    <property type="project" value="InterPro"/>
</dbReference>
<dbReference type="InterPro" id="IPR029056">
    <property type="entry name" value="Ribokinase-like"/>
</dbReference>
<dbReference type="InterPro" id="IPR004399">
    <property type="entry name" value="HMP/HMP-P_kinase_dom"/>
</dbReference>
<evidence type="ECO:0000256" key="4">
    <source>
        <dbReference type="ARBA" id="ARBA00022840"/>
    </source>
</evidence>
<dbReference type="Gene3D" id="3.40.1190.20">
    <property type="match status" value="1"/>
</dbReference>
<protein>
    <submittedName>
        <fullName evidence="7">Pyridoxine/pyridoxal/pyridoxamine kinase</fullName>
        <ecNumber evidence="7">2.7.1.35</ecNumber>
    </submittedName>
</protein>
<keyword evidence="8" id="KW-1185">Reference proteome</keyword>
<feature type="domain" description="Thiamine-phosphate synthase ThiN" evidence="6">
    <location>
        <begin position="351"/>
        <end position="483"/>
    </location>
</feature>
<dbReference type="KEGG" id="mees:MmiEs2_07930"/>
<evidence type="ECO:0000256" key="1">
    <source>
        <dbReference type="ARBA" id="ARBA00022679"/>
    </source>
</evidence>
<sequence length="493" mass="52153">MKKTNQTKKKCVMTIAGSDSGGGAGIEADLKTFSALGVHGACVIASVTSQNTTGVQAVFDIPTEHIGKQMDSVCSDLEIVFAKSGMLSSPEIVAFVAEKVREYNLSLVVDPVMAAEAGGELLRKDAVEMMASALLPVSYAVTPNIFEAEVLSGMKIKNKEDAKAAAVKIAETGVKYVIVTGGHLDAKDIVYDSINREFTTLSGTFVKGGTHGTGCTYSSALVSYLARGFEFAQACEFAKKFVVDAILFSENIGSGVAPVNPGGARAVFSQRAAVIENISAARELLKNDDVFPQLIPESGTNISMTLSDIFKDSIYPEYYASGILPHLQNPAADKTDKIIGADGFGSFNSAAAAFSGGIHKVKDKTGVSFSAAFLGNPIFGADPLAKILKSAQDFDETVRACIRLKYAEKTVSHCDQSGFSACANNRAAEPPKCDETKDFGIISAIFENGEIVPDIIYETGGEDREGAVFVFGTDAIDVANKVLMICDGIRKQK</sequence>
<dbReference type="EC" id="2.7.1.35" evidence="7"/>
<dbReference type="FunFam" id="3.40.1190.20:FF:000003">
    <property type="entry name" value="Phosphomethylpyrimidine kinase ThiD"/>
    <property type="match status" value="1"/>
</dbReference>
<organism evidence="7 8">
    <name type="scientific">Methanimicrococcus stummii</name>
    <dbReference type="NCBI Taxonomy" id="3028294"/>
    <lineage>
        <taxon>Archaea</taxon>
        <taxon>Methanobacteriati</taxon>
        <taxon>Methanobacteriota</taxon>
        <taxon>Stenosarchaea group</taxon>
        <taxon>Methanomicrobia</taxon>
        <taxon>Methanosarcinales</taxon>
        <taxon>Methanosarcinaceae</taxon>
        <taxon>Methanimicrococcus</taxon>
    </lineage>
</organism>
<gene>
    <name evidence="7" type="primary">pdxK</name>
    <name evidence="7" type="ORF">MmiEs2_07930</name>
</gene>
<evidence type="ECO:0000313" key="7">
    <source>
        <dbReference type="EMBL" id="WNY28597.1"/>
    </source>
</evidence>
<evidence type="ECO:0000259" key="6">
    <source>
        <dbReference type="Pfam" id="PF10120"/>
    </source>
</evidence>
<keyword evidence="2" id="KW-0547">Nucleotide-binding</keyword>
<evidence type="ECO:0000259" key="5">
    <source>
        <dbReference type="Pfam" id="PF08543"/>
    </source>
</evidence>
<dbReference type="SUPFAM" id="SSF53613">
    <property type="entry name" value="Ribokinase-like"/>
    <property type="match status" value="1"/>
</dbReference>
<dbReference type="GO" id="GO:0005524">
    <property type="term" value="F:ATP binding"/>
    <property type="evidence" value="ECO:0007669"/>
    <property type="project" value="UniProtKB-KW"/>
</dbReference>
<feature type="domain" description="Pyridoxamine kinase/Phosphomethylpyrimidine kinase" evidence="5">
    <location>
        <begin position="19"/>
        <end position="260"/>
    </location>
</feature>
<dbReference type="PANTHER" id="PTHR20858:SF17">
    <property type="entry name" value="HYDROXYMETHYLPYRIMIDINE_PHOSPHOMETHYLPYRIMIDINE KINASE THI20-RELATED"/>
    <property type="match status" value="1"/>
</dbReference>
<dbReference type="PANTHER" id="PTHR20858">
    <property type="entry name" value="PHOSPHOMETHYLPYRIMIDINE KINASE"/>
    <property type="match status" value="1"/>
</dbReference>